<dbReference type="Proteomes" id="UP001176961">
    <property type="component" value="Unassembled WGS sequence"/>
</dbReference>
<keyword evidence="1" id="KW-0732">Signal</keyword>
<dbReference type="SUPFAM" id="SSF55797">
    <property type="entry name" value="PR-1-like"/>
    <property type="match status" value="1"/>
</dbReference>
<evidence type="ECO:0000259" key="2">
    <source>
        <dbReference type="Pfam" id="PF00188"/>
    </source>
</evidence>
<sequence length="233" mass="25526">MRSLLTCLFVLFNQVGLSQPQDCGDTGLKDPAAVLKLHNEVRQGVAQRQFAHSDGAITYSKIGSKNMFALDYDCALQGIAYASVVNCRCDKTFVDAYDYSISCEKTILGSTKTTKIQEAYETTIKEWRDDAKNDIPLPLSAATYKNVPATFANSISDDLKSLRMGCAHRLCDKRVLIACVYSRKPQGEQPLYIEASTKTGCTAKKCKELVPEAKCDSSCGLCVTDKHVANVAI</sequence>
<reference evidence="3" key="1">
    <citation type="submission" date="2023-07" db="EMBL/GenBank/DDBJ databases">
        <authorList>
            <consortium name="CYATHOMIX"/>
        </authorList>
    </citation>
    <scope>NUCLEOTIDE SEQUENCE</scope>
    <source>
        <strain evidence="3">N/A</strain>
    </source>
</reference>
<dbReference type="InterPro" id="IPR014044">
    <property type="entry name" value="CAP_dom"/>
</dbReference>
<keyword evidence="4" id="KW-1185">Reference proteome</keyword>
<dbReference type="EMBL" id="CATQJL010000112">
    <property type="protein sequence ID" value="CAJ0595466.1"/>
    <property type="molecule type" value="Genomic_DNA"/>
</dbReference>
<dbReference type="AlphaFoldDB" id="A0AA36GNV6"/>
<dbReference type="Pfam" id="PF00188">
    <property type="entry name" value="CAP"/>
    <property type="match status" value="1"/>
</dbReference>
<feature type="domain" description="SCP" evidence="2">
    <location>
        <begin position="35"/>
        <end position="181"/>
    </location>
</feature>
<protein>
    <recommendedName>
        <fullName evidence="2">SCP domain-containing protein</fullName>
    </recommendedName>
</protein>
<accession>A0AA36GNV6</accession>
<evidence type="ECO:0000313" key="4">
    <source>
        <dbReference type="Proteomes" id="UP001176961"/>
    </source>
</evidence>
<feature type="chain" id="PRO_5041426067" description="SCP domain-containing protein" evidence="1">
    <location>
        <begin position="21"/>
        <end position="233"/>
    </location>
</feature>
<feature type="signal peptide" evidence="1">
    <location>
        <begin position="1"/>
        <end position="20"/>
    </location>
</feature>
<proteinExistence type="predicted"/>
<evidence type="ECO:0000313" key="3">
    <source>
        <dbReference type="EMBL" id="CAJ0595466.1"/>
    </source>
</evidence>
<dbReference type="InterPro" id="IPR035940">
    <property type="entry name" value="CAP_sf"/>
</dbReference>
<dbReference type="Gene3D" id="3.40.33.10">
    <property type="entry name" value="CAP"/>
    <property type="match status" value="1"/>
</dbReference>
<name>A0AA36GNV6_CYLNA</name>
<comment type="caution">
    <text evidence="3">The sequence shown here is derived from an EMBL/GenBank/DDBJ whole genome shotgun (WGS) entry which is preliminary data.</text>
</comment>
<organism evidence="3 4">
    <name type="scientific">Cylicocyclus nassatus</name>
    <name type="common">Nematode worm</name>
    <dbReference type="NCBI Taxonomy" id="53992"/>
    <lineage>
        <taxon>Eukaryota</taxon>
        <taxon>Metazoa</taxon>
        <taxon>Ecdysozoa</taxon>
        <taxon>Nematoda</taxon>
        <taxon>Chromadorea</taxon>
        <taxon>Rhabditida</taxon>
        <taxon>Rhabditina</taxon>
        <taxon>Rhabditomorpha</taxon>
        <taxon>Strongyloidea</taxon>
        <taxon>Strongylidae</taxon>
        <taxon>Cylicocyclus</taxon>
    </lineage>
</organism>
<evidence type="ECO:0000256" key="1">
    <source>
        <dbReference type="SAM" id="SignalP"/>
    </source>
</evidence>
<gene>
    <name evidence="3" type="ORF">CYNAS_LOCUS7449</name>
</gene>